<name>A0A9D2RZS3_9FIRM</name>
<dbReference type="GO" id="GO:0008237">
    <property type="term" value="F:metallopeptidase activity"/>
    <property type="evidence" value="ECO:0007669"/>
    <property type="project" value="UniProtKB-KW"/>
</dbReference>
<dbReference type="PANTHER" id="PTHR36435:SF1">
    <property type="entry name" value="CAAX AMINO TERMINAL PROTEASE FAMILY PROTEIN"/>
    <property type="match status" value="1"/>
</dbReference>
<feature type="compositionally biased region" description="Low complexity" evidence="1">
    <location>
        <begin position="18"/>
        <end position="31"/>
    </location>
</feature>
<accession>A0A9D2RZS3</accession>
<feature type="transmembrane region" description="Helical" evidence="2">
    <location>
        <begin position="430"/>
        <end position="448"/>
    </location>
</feature>
<keyword evidence="2" id="KW-0472">Membrane</keyword>
<dbReference type="PANTHER" id="PTHR36435">
    <property type="entry name" value="SLR1288 PROTEIN"/>
    <property type="match status" value="1"/>
</dbReference>
<gene>
    <name evidence="4" type="ORF">H9942_11975</name>
</gene>
<feature type="region of interest" description="Disordered" evidence="1">
    <location>
        <begin position="1"/>
        <end position="31"/>
    </location>
</feature>
<protein>
    <submittedName>
        <fullName evidence="4">CPBP family intramembrane metalloprotease</fullName>
        <ecNumber evidence="4">3.4.24.-</ecNumber>
    </submittedName>
</protein>
<feature type="transmembrane region" description="Helical" evidence="2">
    <location>
        <begin position="183"/>
        <end position="205"/>
    </location>
</feature>
<dbReference type="GO" id="GO:0080120">
    <property type="term" value="P:CAAX-box protein maturation"/>
    <property type="evidence" value="ECO:0007669"/>
    <property type="project" value="UniProtKB-ARBA"/>
</dbReference>
<dbReference type="EC" id="3.4.24.-" evidence="4"/>
<feature type="transmembrane region" description="Helical" evidence="2">
    <location>
        <begin position="373"/>
        <end position="396"/>
    </location>
</feature>
<evidence type="ECO:0000256" key="2">
    <source>
        <dbReference type="SAM" id="Phobius"/>
    </source>
</evidence>
<feature type="transmembrane region" description="Helical" evidence="2">
    <location>
        <begin position="225"/>
        <end position="246"/>
    </location>
</feature>
<keyword evidence="4" id="KW-0482">Metalloprotease</keyword>
<feature type="transmembrane region" description="Helical" evidence="2">
    <location>
        <begin position="320"/>
        <end position="338"/>
    </location>
</feature>
<keyword evidence="4" id="KW-0378">Hydrolase</keyword>
<sequence length="449" mass="47628">YPQAVVPSAPPVGYGGNVPPAAEPQQAPVANVPPQAYPQAVVPSAPPVAYGGTVPPAVEPQQAPAASVPPQGYPQAVVPGVPPMGPPPGYPPYPGMGQGYPAPYGAYPMPAQPGWYAAPVYAPPYVPGEKPLRDPRQKGATRTMNRMCLLLLAQFALSLFWQFPLQMLLALVGVDIFQNSLGYQWLSGVLVPLATALPFVAYLAFRKDDPADYLKFEKVGFSGGLLCVLGGLAVTLLGNYPATFVSNFFGSFGYESASSYVGGGESLQVVLLDIAITAVLVPFMEEFAFRGVVLSALRKYGIGFSIVASALIFGMAHMDFSTVVFAFVAGLVFGFLYAKTNNLWLPVIIHSLNNLIAVLGSHGEFLFGDMAYFVNNLLMLVPLGVGLVALVLLLVFKRGMFIGPRSPRYDGPAQPLGAGESAASIVRAPMFWVVVGLMALYTLSLFFAL</sequence>
<dbReference type="InterPro" id="IPR003675">
    <property type="entry name" value="Rce1/LyrA-like_dom"/>
</dbReference>
<keyword evidence="4" id="KW-0645">Protease</keyword>
<dbReference type="Proteomes" id="UP000824214">
    <property type="component" value="Unassembled WGS sequence"/>
</dbReference>
<feature type="transmembrane region" description="Helical" evidence="2">
    <location>
        <begin position="266"/>
        <end position="284"/>
    </location>
</feature>
<dbReference type="Pfam" id="PF02517">
    <property type="entry name" value="Rce1-like"/>
    <property type="match status" value="1"/>
</dbReference>
<reference evidence="4" key="2">
    <citation type="submission" date="2021-04" db="EMBL/GenBank/DDBJ databases">
        <authorList>
            <person name="Gilroy R."/>
        </authorList>
    </citation>
    <scope>NUCLEOTIDE SEQUENCE</scope>
    <source>
        <strain evidence="4">ChiBcolR8-3208</strain>
    </source>
</reference>
<dbReference type="EMBL" id="DWXZ01000258">
    <property type="protein sequence ID" value="HJB38762.1"/>
    <property type="molecule type" value="Genomic_DNA"/>
</dbReference>
<organism evidence="4 5">
    <name type="scientific">Candidatus Acutalibacter ornithocaccae</name>
    <dbReference type="NCBI Taxonomy" id="2838416"/>
    <lineage>
        <taxon>Bacteria</taxon>
        <taxon>Bacillati</taxon>
        <taxon>Bacillota</taxon>
        <taxon>Clostridia</taxon>
        <taxon>Eubacteriales</taxon>
        <taxon>Acutalibacteraceae</taxon>
        <taxon>Acutalibacter</taxon>
    </lineage>
</organism>
<feature type="transmembrane region" description="Helical" evidence="2">
    <location>
        <begin position="296"/>
        <end position="314"/>
    </location>
</feature>
<dbReference type="GO" id="GO:0004175">
    <property type="term" value="F:endopeptidase activity"/>
    <property type="evidence" value="ECO:0007669"/>
    <property type="project" value="UniProtKB-ARBA"/>
</dbReference>
<keyword evidence="2" id="KW-0812">Transmembrane</keyword>
<evidence type="ECO:0000313" key="4">
    <source>
        <dbReference type="EMBL" id="HJB38762.1"/>
    </source>
</evidence>
<feature type="region of interest" description="Disordered" evidence="1">
    <location>
        <begin position="53"/>
        <end position="72"/>
    </location>
</feature>
<proteinExistence type="predicted"/>
<keyword evidence="2" id="KW-1133">Transmembrane helix</keyword>
<evidence type="ECO:0000313" key="5">
    <source>
        <dbReference type="Proteomes" id="UP000824214"/>
    </source>
</evidence>
<dbReference type="InterPro" id="IPR052710">
    <property type="entry name" value="CAAX_protease"/>
</dbReference>
<feature type="domain" description="CAAX prenyl protease 2/Lysostaphin resistance protein A-like" evidence="3">
    <location>
        <begin position="270"/>
        <end position="356"/>
    </location>
</feature>
<evidence type="ECO:0000256" key="1">
    <source>
        <dbReference type="SAM" id="MobiDB-lite"/>
    </source>
</evidence>
<evidence type="ECO:0000259" key="3">
    <source>
        <dbReference type="Pfam" id="PF02517"/>
    </source>
</evidence>
<comment type="caution">
    <text evidence="4">The sequence shown here is derived from an EMBL/GenBank/DDBJ whole genome shotgun (WGS) entry which is preliminary data.</text>
</comment>
<feature type="transmembrane region" description="Helical" evidence="2">
    <location>
        <begin position="143"/>
        <end position="163"/>
    </location>
</feature>
<feature type="non-terminal residue" evidence="4">
    <location>
        <position position="1"/>
    </location>
</feature>
<reference evidence="4" key="1">
    <citation type="journal article" date="2021" name="PeerJ">
        <title>Extensive microbial diversity within the chicken gut microbiome revealed by metagenomics and culture.</title>
        <authorList>
            <person name="Gilroy R."/>
            <person name="Ravi A."/>
            <person name="Getino M."/>
            <person name="Pursley I."/>
            <person name="Horton D.L."/>
            <person name="Alikhan N.F."/>
            <person name="Baker D."/>
            <person name="Gharbi K."/>
            <person name="Hall N."/>
            <person name="Watson M."/>
            <person name="Adriaenssens E.M."/>
            <person name="Foster-Nyarko E."/>
            <person name="Jarju S."/>
            <person name="Secka A."/>
            <person name="Antonio M."/>
            <person name="Oren A."/>
            <person name="Chaudhuri R.R."/>
            <person name="La Ragione R."/>
            <person name="Hildebrand F."/>
            <person name="Pallen M.J."/>
        </authorList>
    </citation>
    <scope>NUCLEOTIDE SEQUENCE</scope>
    <source>
        <strain evidence="4">ChiBcolR8-3208</strain>
    </source>
</reference>
<dbReference type="AlphaFoldDB" id="A0A9D2RZS3"/>